<evidence type="ECO:0000313" key="2">
    <source>
        <dbReference type="EMBL" id="OSN04344.1"/>
    </source>
</evidence>
<feature type="domain" description="Condensation" evidence="1">
    <location>
        <begin position="66"/>
        <end position="382"/>
    </location>
</feature>
<accession>A0A1X3RRD4</accession>
<dbReference type="Gene3D" id="3.30.559.10">
    <property type="entry name" value="Chloramphenicol acetyltransferase-like domain"/>
    <property type="match status" value="1"/>
</dbReference>
<organism evidence="2 3">
    <name type="scientific">Lonsdalea iberica</name>
    <dbReference type="NCBI Taxonomy" id="1082703"/>
    <lineage>
        <taxon>Bacteria</taxon>
        <taxon>Pseudomonadati</taxon>
        <taxon>Pseudomonadota</taxon>
        <taxon>Gammaproteobacteria</taxon>
        <taxon>Enterobacterales</taxon>
        <taxon>Pectobacteriaceae</taxon>
        <taxon>Lonsdalea</taxon>
    </lineage>
</organism>
<proteinExistence type="predicted"/>
<sequence>MKFTDIASLNLPAGHLTAWRVHGPSVTDERWVKDPRRASCLQEASIMGALDERDNGLSTAAWLGCAFDMSDDLNASAFITAIRQWIDRHETLRSHLLPADPSRADRRLARMTLKPGSIEVRPGEVGEFTDARSLAHQLEALFDREVGPLHWPGYLFTTIRHSKATTVCLAVDHTLIDGYSLFQIPGEIQTLYAAALSASEESLTQPVLPAVASYLDFAEAERTASEEMTAGHEGIQRWKTFVTEGDGRLPPFPLPLGAVGDGVTEQPSGHARVFDKEEANTFAQICRSAGGDIFSGLLACLAKSSSERSGQNTFRTMIPFQTQTAQRQPSVGWYVGMGPVAFPIDVNRSFTQTLRAAADGLVGVKALAQIPMTRVAELLDQPLRDPFMISYMELRRIAGAREWTTWQVKSFRSRSVDPDEVCLWYVRTHEGLFINYRHPATQQAAETIADYLARTQALLASVIAAADW</sequence>
<evidence type="ECO:0000259" key="1">
    <source>
        <dbReference type="Pfam" id="PF00668"/>
    </source>
</evidence>
<dbReference type="OrthoDB" id="9123229at2"/>
<dbReference type="AlphaFoldDB" id="A0A1X3RRD4"/>
<name>A0A1X3RRD4_9GAMM</name>
<dbReference type="InterPro" id="IPR001242">
    <property type="entry name" value="Condensation_dom"/>
</dbReference>
<gene>
    <name evidence="2" type="ORF">AU511_12750</name>
</gene>
<dbReference type="Gene3D" id="3.30.559.30">
    <property type="entry name" value="Nonribosomal peptide synthetase, condensation domain"/>
    <property type="match status" value="1"/>
</dbReference>
<protein>
    <recommendedName>
        <fullName evidence="1">Condensation domain-containing protein</fullName>
    </recommendedName>
</protein>
<dbReference type="GO" id="GO:0003824">
    <property type="term" value="F:catalytic activity"/>
    <property type="evidence" value="ECO:0007669"/>
    <property type="project" value="InterPro"/>
</dbReference>
<reference evidence="2 3" key="1">
    <citation type="submission" date="2016-02" db="EMBL/GenBank/DDBJ databases">
        <title>Species-wide whole genome sequencing reveals diversity, host range in Lonsdalea quercina.</title>
        <authorList>
            <person name="Li Y."/>
        </authorList>
    </citation>
    <scope>NUCLEOTIDE SEQUENCE [LARGE SCALE GENOMIC DNA]</scope>
    <source>
        <strain evidence="2 3">LMG 26264</strain>
    </source>
</reference>
<dbReference type="InterPro" id="IPR023213">
    <property type="entry name" value="CAT-like_dom_sf"/>
</dbReference>
<dbReference type="SUPFAM" id="SSF52777">
    <property type="entry name" value="CoA-dependent acyltransferases"/>
    <property type="match status" value="2"/>
</dbReference>
<dbReference type="Pfam" id="PF00668">
    <property type="entry name" value="Condensation"/>
    <property type="match status" value="1"/>
</dbReference>
<dbReference type="Proteomes" id="UP000194020">
    <property type="component" value="Unassembled WGS sequence"/>
</dbReference>
<comment type="caution">
    <text evidence="2">The sequence shown here is derived from an EMBL/GenBank/DDBJ whole genome shotgun (WGS) entry which is preliminary data.</text>
</comment>
<evidence type="ECO:0000313" key="3">
    <source>
        <dbReference type="Proteomes" id="UP000194020"/>
    </source>
</evidence>
<dbReference type="RefSeq" id="WP_139829378.1">
    <property type="nucleotide sequence ID" value="NZ_LUTP01000036.1"/>
</dbReference>
<dbReference type="EMBL" id="LUTP01000036">
    <property type="protein sequence ID" value="OSN04344.1"/>
    <property type="molecule type" value="Genomic_DNA"/>
</dbReference>